<reference evidence="2" key="1">
    <citation type="submission" date="2021-01" db="EMBL/GenBank/DDBJ databases">
        <authorList>
            <person name="Corre E."/>
            <person name="Pelletier E."/>
            <person name="Niang G."/>
            <person name="Scheremetjew M."/>
            <person name="Finn R."/>
            <person name="Kale V."/>
            <person name="Holt S."/>
            <person name="Cochrane G."/>
            <person name="Meng A."/>
            <person name="Brown T."/>
            <person name="Cohen L."/>
        </authorList>
    </citation>
    <scope>NUCLEOTIDE SEQUENCE</scope>
    <source>
        <strain evidence="2">RCC3387</strain>
    </source>
</reference>
<dbReference type="AlphaFoldDB" id="A0A7S2II30"/>
<organism evidence="2">
    <name type="scientific">Zooxanthella nutricula</name>
    <dbReference type="NCBI Taxonomy" id="1333877"/>
    <lineage>
        <taxon>Eukaryota</taxon>
        <taxon>Sar</taxon>
        <taxon>Alveolata</taxon>
        <taxon>Dinophyceae</taxon>
        <taxon>Peridiniales</taxon>
        <taxon>Peridiniales incertae sedis</taxon>
        <taxon>Zooxanthella</taxon>
    </lineage>
</organism>
<feature type="region of interest" description="Disordered" evidence="1">
    <location>
        <begin position="141"/>
        <end position="164"/>
    </location>
</feature>
<accession>A0A7S2II30</accession>
<feature type="region of interest" description="Disordered" evidence="1">
    <location>
        <begin position="56"/>
        <end position="75"/>
    </location>
</feature>
<gene>
    <name evidence="2" type="ORF">BRAN1462_LOCUS9195</name>
</gene>
<evidence type="ECO:0000313" key="2">
    <source>
        <dbReference type="EMBL" id="CAD9520172.1"/>
    </source>
</evidence>
<sequence>MSDMDVAGADLTSKIGRRFSAARDPRYASSPAFSFGRRLTDELNSLSSNSTFYCKTGSHRAPNGESLLGKNGRRDDRHMDNLIRLGRQWKATPGPGAYRTPRALGGRTDIAKEVQVGAVQIPCRTPTWRMSTSTRPRVYHTLGGSGHTHEHEGPLRMPTPRNLSPGPGRYYQHCDSCPSLFSDFCRPQNKQVV</sequence>
<proteinExistence type="predicted"/>
<name>A0A7S2II30_9DINO</name>
<dbReference type="EMBL" id="HBGW01014421">
    <property type="protein sequence ID" value="CAD9520172.1"/>
    <property type="molecule type" value="Transcribed_RNA"/>
</dbReference>
<protein>
    <submittedName>
        <fullName evidence="2">Uncharacterized protein</fullName>
    </submittedName>
</protein>
<evidence type="ECO:0000256" key="1">
    <source>
        <dbReference type="SAM" id="MobiDB-lite"/>
    </source>
</evidence>